<dbReference type="Gene3D" id="3.30.70.2970">
    <property type="entry name" value="Protein of unknown function (DUF541), domain 2"/>
    <property type="match status" value="1"/>
</dbReference>
<dbReference type="Pfam" id="PF04402">
    <property type="entry name" value="SIMPL"/>
    <property type="match status" value="1"/>
</dbReference>
<dbReference type="STRING" id="356660.SAMN05444336_102480"/>
<gene>
    <name evidence="2" type="ORF">SAMN05444336_102480</name>
</gene>
<dbReference type="AlphaFoldDB" id="A0A1H2WSD4"/>
<keyword evidence="1" id="KW-0732">Signal</keyword>
<dbReference type="Gene3D" id="3.30.110.170">
    <property type="entry name" value="Protein of unknown function (DUF541), domain 1"/>
    <property type="match status" value="1"/>
</dbReference>
<dbReference type="OrthoDB" id="9813144at2"/>
<evidence type="ECO:0000256" key="1">
    <source>
        <dbReference type="SAM" id="SignalP"/>
    </source>
</evidence>
<evidence type="ECO:0000313" key="2">
    <source>
        <dbReference type="EMBL" id="SDW83481.1"/>
    </source>
</evidence>
<dbReference type="PANTHER" id="PTHR34387:SF1">
    <property type="entry name" value="PERIPLASMIC IMMUNOGENIC PROTEIN"/>
    <property type="match status" value="1"/>
</dbReference>
<reference evidence="2 3" key="1">
    <citation type="submission" date="2016-10" db="EMBL/GenBank/DDBJ databases">
        <authorList>
            <person name="de Groot N.N."/>
        </authorList>
    </citation>
    <scope>NUCLEOTIDE SEQUENCE [LARGE SCALE GENOMIC DNA]</scope>
    <source>
        <strain evidence="2 3">DSM 17890</strain>
    </source>
</reference>
<feature type="signal peptide" evidence="1">
    <location>
        <begin position="1"/>
        <end position="26"/>
    </location>
</feature>
<organism evidence="2 3">
    <name type="scientific">Albimonas donghaensis</name>
    <dbReference type="NCBI Taxonomy" id="356660"/>
    <lineage>
        <taxon>Bacteria</taxon>
        <taxon>Pseudomonadati</taxon>
        <taxon>Pseudomonadota</taxon>
        <taxon>Alphaproteobacteria</taxon>
        <taxon>Rhodobacterales</taxon>
        <taxon>Paracoccaceae</taxon>
        <taxon>Albimonas</taxon>
    </lineage>
</organism>
<dbReference type="GO" id="GO:0006974">
    <property type="term" value="P:DNA damage response"/>
    <property type="evidence" value="ECO:0007669"/>
    <property type="project" value="TreeGrafter"/>
</dbReference>
<feature type="chain" id="PRO_5011530022" description="SIMPL domain-containing protein" evidence="1">
    <location>
        <begin position="27"/>
        <end position="248"/>
    </location>
</feature>
<dbReference type="Proteomes" id="UP000199118">
    <property type="component" value="Unassembled WGS sequence"/>
</dbReference>
<accession>A0A1H2WSD4</accession>
<name>A0A1H2WSD4_9RHOB</name>
<dbReference type="EMBL" id="FNMZ01000002">
    <property type="protein sequence ID" value="SDW83481.1"/>
    <property type="molecule type" value="Genomic_DNA"/>
</dbReference>
<protein>
    <recommendedName>
        <fullName evidence="4">SIMPL domain-containing protein</fullName>
    </recommendedName>
</protein>
<dbReference type="InterPro" id="IPR052022">
    <property type="entry name" value="26kDa_periplasmic_antigen"/>
</dbReference>
<dbReference type="RefSeq" id="WP_092680716.1">
    <property type="nucleotide sequence ID" value="NZ_FNMZ01000002.1"/>
</dbReference>
<sequence length="248" mass="24912">MPRPFLRPLAAAIALTAVAAPGFAVAQNGSGSNAAANTASACAGRLSVTGQGEASAAPDLLRVNLRTETEAASPAEALSGTAAQAQAMLDALKAEGIEGANVQTSEVSLHPVREPAQKGQAPKVVAWRAANGLRVSLVDVSRFGAVVNAAAAAGATEVSGISLDVSEPDALMEEARAGAVRDAMDRAAAMAEAAGLRLGEVLEMSDGGGGGMPRPMFARAASAMEDMPIAEGEQTLSASVNMTFELCR</sequence>
<keyword evidence="3" id="KW-1185">Reference proteome</keyword>
<evidence type="ECO:0000313" key="3">
    <source>
        <dbReference type="Proteomes" id="UP000199118"/>
    </source>
</evidence>
<evidence type="ECO:0008006" key="4">
    <source>
        <dbReference type="Google" id="ProtNLM"/>
    </source>
</evidence>
<dbReference type="InterPro" id="IPR007497">
    <property type="entry name" value="SIMPL/DUF541"/>
</dbReference>
<dbReference type="PANTHER" id="PTHR34387">
    <property type="entry name" value="SLR1258 PROTEIN"/>
    <property type="match status" value="1"/>
</dbReference>
<proteinExistence type="predicted"/>